<sequence>MNLVGLFGLDTERRVDRRYARLFNTKQRKESNLDVIGTVRLWDSQGGGDWKDGTALMLSITVSISMSGIHLTAEDETFSISIRPCLFCSMCPCG</sequence>
<organism evidence="1 2">
    <name type="scientific">Bifidobacterium longum subsp. longum</name>
    <dbReference type="NCBI Taxonomy" id="1679"/>
    <lineage>
        <taxon>Bacteria</taxon>
        <taxon>Bacillati</taxon>
        <taxon>Actinomycetota</taxon>
        <taxon>Actinomycetes</taxon>
        <taxon>Bifidobacteriales</taxon>
        <taxon>Bifidobacteriaceae</taxon>
        <taxon>Bifidobacterium</taxon>
    </lineage>
</organism>
<reference evidence="1 2" key="1">
    <citation type="journal article" date="2018" name="Sci. Rep.">
        <title>Genomic diversity and distribution of Bifidobacterium longum subsp. longum across the human lifespan.</title>
        <authorList>
            <person name="Odamaki T."/>
            <person name="Bottacini F."/>
            <person name="Kato K."/>
            <person name="Mitsuyama E."/>
            <person name="Yoshida K."/>
            <person name="Horigome A."/>
            <person name="Xiao J.Z."/>
            <person name="van Sinderen D."/>
        </authorList>
    </citation>
    <scope>NUCLEOTIDE SEQUENCE [LARGE SCALE GENOMIC DNA]</scope>
    <source>
        <strain evidence="1 2">MCC10116</strain>
    </source>
</reference>
<dbReference type="RefSeq" id="WP_131206259.1">
    <property type="nucleotide sequence ID" value="NZ_SHTF01000045.1"/>
</dbReference>
<comment type="caution">
    <text evidence="1">The sequence shown here is derived from an EMBL/GenBank/DDBJ whole genome shotgun (WGS) entry which is preliminary data.</text>
</comment>
<dbReference type="EMBL" id="SHTF01000045">
    <property type="protein sequence ID" value="TCF61120.1"/>
    <property type="molecule type" value="Genomic_DNA"/>
</dbReference>
<name>A0A4R0VAJ4_BIFLL</name>
<protein>
    <submittedName>
        <fullName evidence="1">Uncharacterized protein</fullName>
    </submittedName>
</protein>
<evidence type="ECO:0000313" key="2">
    <source>
        <dbReference type="Proteomes" id="UP000292787"/>
    </source>
</evidence>
<evidence type="ECO:0000313" key="1">
    <source>
        <dbReference type="EMBL" id="TCF61120.1"/>
    </source>
</evidence>
<dbReference type="Proteomes" id="UP000292787">
    <property type="component" value="Unassembled WGS sequence"/>
</dbReference>
<gene>
    <name evidence="1" type="ORF">MCC10116_2258</name>
</gene>
<proteinExistence type="predicted"/>
<accession>A0A4R0VAJ4</accession>
<dbReference type="AlphaFoldDB" id="A0A4R0VAJ4"/>